<dbReference type="AlphaFoldDB" id="A0A6L8SYK6"/>
<name>A0A6L8SYK6_9FIRM</name>
<organism evidence="11 12">
    <name type="scientific">Blautia wexlerae</name>
    <dbReference type="NCBI Taxonomy" id="418240"/>
    <lineage>
        <taxon>Bacteria</taxon>
        <taxon>Bacillati</taxon>
        <taxon>Bacillota</taxon>
        <taxon>Clostridia</taxon>
        <taxon>Lachnospirales</taxon>
        <taxon>Lachnospiraceae</taxon>
        <taxon>Blautia</taxon>
    </lineage>
</organism>
<evidence type="ECO:0000313" key="11">
    <source>
        <dbReference type="EMBL" id="MZL32246.1"/>
    </source>
</evidence>
<keyword evidence="2" id="KW-0662">Pyridine nucleotide biosynthesis</keyword>
<evidence type="ECO:0000256" key="7">
    <source>
        <dbReference type="ARBA" id="ARBA00035036"/>
    </source>
</evidence>
<feature type="domain" description="Nicotinamide phosphoribosyltransferase N-terminal" evidence="10">
    <location>
        <begin position="6"/>
        <end position="59"/>
    </location>
</feature>
<dbReference type="GO" id="GO:0009435">
    <property type="term" value="P:NAD+ biosynthetic process"/>
    <property type="evidence" value="ECO:0007669"/>
    <property type="project" value="InterPro"/>
</dbReference>
<dbReference type="PANTHER" id="PTHR43816:SF1">
    <property type="entry name" value="NICOTINAMIDE PHOSPHORIBOSYLTRANSFERASE"/>
    <property type="match status" value="1"/>
</dbReference>
<dbReference type="Gene3D" id="3.20.20.70">
    <property type="entry name" value="Aldolase class I"/>
    <property type="match status" value="1"/>
</dbReference>
<dbReference type="InterPro" id="IPR016471">
    <property type="entry name" value="Nicotinamide_PRibTrfase"/>
</dbReference>
<dbReference type="PIRSF" id="PIRSF005943">
    <property type="entry name" value="NMPRT"/>
    <property type="match status" value="1"/>
</dbReference>
<dbReference type="NCBIfam" id="NF006629">
    <property type="entry name" value="PRK09198.1"/>
    <property type="match status" value="1"/>
</dbReference>
<comment type="pathway">
    <text evidence="5">Cofactor biosynthesis; NAD(+) biosynthesis; nicotinamide D-ribonucleotide from 5-phospho-alpha-D-ribose 1-diphosphate and nicotinamide: step 1/1.</text>
</comment>
<dbReference type="InterPro" id="IPR036068">
    <property type="entry name" value="Nicotinate_pribotase-like_C"/>
</dbReference>
<sequence>MDTLAILLSDTYKQVHHNMFPRGLTKLVSYWTPRRSMLKEQDHMVFFGLQAFIKEYLITYFKRDFFKLSTDEVQELYTISMDIQLGEGNYDISPILKLHELGYLPIQIRALPEGTLVPMGVPCIEITNTHPDFAWVVQWIECILQVELWKPCAHATIGHMYRELANFYYKKTCDDILRPEMACSDFGMRGMSCMEEAERCSVAWLLSFDKTSTIPAIDYLDKYYFNDCSVSHIGIGAISTEHAVMASNYAVDGDEITFVKRLLTELYPNASFSMVSDTYDYWNMIDNILPACKKEIMQHNGKLLVRPDSGDMVEISVKTIEKLWNTFEGSVNSKGYKVLDPHIGIIYGDGCTLNNVKKVWEELEKKGFAANNIVFGVGAFCFSAIVEPDGRMVVVTRDMFGIAMKATFGEVNGQPIMIYKDPKTDVSHLKKSHKGCCHVYYDENGELRCRDGYDSFVYDGALKTVFKDGEIYHTEIFKEIRDRLNGRNKDE</sequence>
<dbReference type="Pfam" id="PF04095">
    <property type="entry name" value="NAPRTase"/>
    <property type="match status" value="1"/>
</dbReference>
<evidence type="ECO:0000256" key="8">
    <source>
        <dbReference type="ARBA" id="ARBA00047835"/>
    </source>
</evidence>
<evidence type="ECO:0000256" key="5">
    <source>
        <dbReference type="ARBA" id="ARBA00035007"/>
    </source>
</evidence>
<evidence type="ECO:0000256" key="6">
    <source>
        <dbReference type="ARBA" id="ARBA00035024"/>
    </source>
</evidence>
<dbReference type="PANTHER" id="PTHR43816">
    <property type="entry name" value="NICOTINAMIDE PHOSPHORIBOSYLTRANSFERASE"/>
    <property type="match status" value="1"/>
</dbReference>
<reference evidence="11 12" key="1">
    <citation type="journal article" date="2019" name="Nat. Med.">
        <title>A library of human gut bacterial isolates paired with longitudinal multiomics data enables mechanistic microbiome research.</title>
        <authorList>
            <person name="Poyet M."/>
            <person name="Groussin M."/>
            <person name="Gibbons S.M."/>
            <person name="Avila-Pacheco J."/>
            <person name="Jiang X."/>
            <person name="Kearney S.M."/>
            <person name="Perrotta A.R."/>
            <person name="Berdy B."/>
            <person name="Zhao S."/>
            <person name="Lieberman T.D."/>
            <person name="Swanson P.K."/>
            <person name="Smith M."/>
            <person name="Roesemann S."/>
            <person name="Alexander J.E."/>
            <person name="Rich S.A."/>
            <person name="Livny J."/>
            <person name="Vlamakis H."/>
            <person name="Clish C."/>
            <person name="Bullock K."/>
            <person name="Deik A."/>
            <person name="Scott J."/>
            <person name="Pierce K.A."/>
            <person name="Xavier R.J."/>
            <person name="Alm E.J."/>
        </authorList>
    </citation>
    <scope>NUCLEOTIDE SEQUENCE [LARGE SCALE GENOMIC DNA]</scope>
    <source>
        <strain evidence="11 12">BIOML-A1</strain>
    </source>
</reference>
<feature type="domain" description="Nicotinate/nicotinamide phosphoribosyltransferase" evidence="9">
    <location>
        <begin position="182"/>
        <end position="438"/>
    </location>
</feature>
<dbReference type="EMBL" id="WWVQ01000005">
    <property type="protein sequence ID" value="MZL32246.1"/>
    <property type="molecule type" value="Genomic_DNA"/>
</dbReference>
<dbReference type="RefSeq" id="WP_161233368.1">
    <property type="nucleotide sequence ID" value="NZ_WWVI01000022.1"/>
</dbReference>
<keyword evidence="4 11" id="KW-0808">Transferase</keyword>
<keyword evidence="11" id="KW-0436">Ligase</keyword>
<evidence type="ECO:0000313" key="12">
    <source>
        <dbReference type="Proteomes" id="UP000477285"/>
    </source>
</evidence>
<dbReference type="Proteomes" id="UP000477285">
    <property type="component" value="Unassembled WGS sequence"/>
</dbReference>
<evidence type="ECO:0000259" key="10">
    <source>
        <dbReference type="Pfam" id="PF18127"/>
    </source>
</evidence>
<keyword evidence="3 11" id="KW-0328">Glycosyltransferase</keyword>
<accession>A0A6L8SYK6</accession>
<dbReference type="GO" id="GO:0016874">
    <property type="term" value="F:ligase activity"/>
    <property type="evidence" value="ECO:0007669"/>
    <property type="project" value="UniProtKB-KW"/>
</dbReference>
<dbReference type="InterPro" id="IPR013785">
    <property type="entry name" value="Aldolase_TIM"/>
</dbReference>
<evidence type="ECO:0000256" key="3">
    <source>
        <dbReference type="ARBA" id="ARBA00022676"/>
    </source>
</evidence>
<evidence type="ECO:0000256" key="4">
    <source>
        <dbReference type="ARBA" id="ARBA00022679"/>
    </source>
</evidence>
<dbReference type="GO" id="GO:0047280">
    <property type="term" value="F:nicotinamide phosphoribosyltransferase activity"/>
    <property type="evidence" value="ECO:0007669"/>
    <property type="project" value="UniProtKB-EC"/>
</dbReference>
<dbReference type="SUPFAM" id="SSF51690">
    <property type="entry name" value="Nicotinate/Quinolinate PRTase C-terminal domain-like"/>
    <property type="match status" value="1"/>
</dbReference>
<evidence type="ECO:0000259" key="9">
    <source>
        <dbReference type="Pfam" id="PF04095"/>
    </source>
</evidence>
<evidence type="ECO:0000256" key="1">
    <source>
        <dbReference type="ARBA" id="ARBA00010897"/>
    </source>
</evidence>
<dbReference type="Pfam" id="PF18127">
    <property type="entry name" value="NAMPT_N"/>
    <property type="match status" value="1"/>
</dbReference>
<dbReference type="InterPro" id="IPR041529">
    <property type="entry name" value="DUF5598"/>
</dbReference>
<comment type="catalytic activity">
    <reaction evidence="8">
        <text>beta-nicotinamide D-ribonucleotide + diphosphate = 5-phospho-alpha-D-ribose 1-diphosphate + nicotinamide + H(+)</text>
        <dbReference type="Rhea" id="RHEA:16149"/>
        <dbReference type="ChEBI" id="CHEBI:14649"/>
        <dbReference type="ChEBI" id="CHEBI:15378"/>
        <dbReference type="ChEBI" id="CHEBI:17154"/>
        <dbReference type="ChEBI" id="CHEBI:33019"/>
        <dbReference type="ChEBI" id="CHEBI:58017"/>
        <dbReference type="EC" id="2.4.2.12"/>
    </reaction>
    <physiologicalReaction direction="right-to-left" evidence="8">
        <dbReference type="Rhea" id="RHEA:16151"/>
    </physiologicalReaction>
</comment>
<proteinExistence type="inferred from homology"/>
<gene>
    <name evidence="11" type="ORF">GT728_03300</name>
</gene>
<comment type="caution">
    <text evidence="11">The sequence shown here is derived from an EMBL/GenBank/DDBJ whole genome shotgun (WGS) entry which is preliminary data.</text>
</comment>
<comment type="similarity">
    <text evidence="1">Belongs to the NAPRTase family.</text>
</comment>
<dbReference type="InterPro" id="IPR041525">
    <property type="entry name" value="N/Namide_PRibTrfase"/>
</dbReference>
<evidence type="ECO:0000256" key="2">
    <source>
        <dbReference type="ARBA" id="ARBA00022642"/>
    </source>
</evidence>
<protein>
    <recommendedName>
        <fullName evidence="7">Nicotinamide phosphoribosyltransferase</fullName>
        <ecNumber evidence="6">2.4.2.12</ecNumber>
    </recommendedName>
</protein>
<dbReference type="EC" id="2.4.2.12" evidence="6"/>